<organism evidence="3 4">
    <name type="scientific">Craterilacuibacter sinensis</name>
    <dbReference type="NCBI Taxonomy" id="2686017"/>
    <lineage>
        <taxon>Bacteria</taxon>
        <taxon>Pseudomonadati</taxon>
        <taxon>Pseudomonadota</taxon>
        <taxon>Betaproteobacteria</taxon>
        <taxon>Neisseriales</taxon>
        <taxon>Neisseriaceae</taxon>
        <taxon>Craterilacuibacter</taxon>
    </lineage>
</organism>
<evidence type="ECO:0000256" key="1">
    <source>
        <dbReference type="ARBA" id="ARBA00022729"/>
    </source>
</evidence>
<reference evidence="3 4" key="1">
    <citation type="submission" date="2019-12" db="EMBL/GenBank/DDBJ databases">
        <title>Neisseriaceae gen. nov. sp. Genome sequencing and assembly.</title>
        <authorList>
            <person name="Liu Z."/>
            <person name="Li A."/>
        </authorList>
    </citation>
    <scope>NUCLEOTIDE SEQUENCE [LARGE SCALE GENOMIC DNA]</scope>
    <source>
        <strain evidence="3 4">B2N2-7</strain>
    </source>
</reference>
<evidence type="ECO:0000259" key="2">
    <source>
        <dbReference type="SMART" id="SM00062"/>
    </source>
</evidence>
<dbReference type="EMBL" id="WSSB01000017">
    <property type="protein sequence ID" value="MXR38202.1"/>
    <property type="molecule type" value="Genomic_DNA"/>
</dbReference>
<dbReference type="AlphaFoldDB" id="A0A845BP29"/>
<dbReference type="SUPFAM" id="SSF53850">
    <property type="entry name" value="Periplasmic binding protein-like II"/>
    <property type="match status" value="1"/>
</dbReference>
<dbReference type="Proteomes" id="UP000467214">
    <property type="component" value="Unassembled WGS sequence"/>
</dbReference>
<dbReference type="SMART" id="SM00062">
    <property type="entry name" value="PBPb"/>
    <property type="match status" value="1"/>
</dbReference>
<dbReference type="Pfam" id="PF00497">
    <property type="entry name" value="SBP_bac_3"/>
    <property type="match status" value="1"/>
</dbReference>
<evidence type="ECO:0000313" key="4">
    <source>
        <dbReference type="Proteomes" id="UP000467214"/>
    </source>
</evidence>
<keyword evidence="1" id="KW-0732">Signal</keyword>
<comment type="caution">
    <text evidence="3">The sequence shown here is derived from an EMBL/GenBank/DDBJ whole genome shotgun (WGS) entry which is preliminary data.</text>
</comment>
<proteinExistence type="predicted"/>
<evidence type="ECO:0000313" key="3">
    <source>
        <dbReference type="EMBL" id="MXR38202.1"/>
    </source>
</evidence>
<keyword evidence="4" id="KW-1185">Reference proteome</keyword>
<feature type="domain" description="Solute-binding protein family 3/N-terminal" evidence="2">
    <location>
        <begin position="69"/>
        <end position="297"/>
    </location>
</feature>
<dbReference type="PANTHER" id="PTHR35936:SF17">
    <property type="entry name" value="ARGININE-BINDING EXTRACELLULAR PROTEIN ARTP"/>
    <property type="match status" value="1"/>
</dbReference>
<sequence length="300" mass="32485">MLYSHFYLYGLGGIPTLLYLLAQPPWAIKCLLACHAARPDPEENIMQIKTWTMLTLAALLAGQAQAGDTLRVATDGTFPPYSVVAPDGKLSGFDVDIANALCTEMKAKCEIMRYDFDGMIPALNARKFDLIVASMAITPEREKAVAFSAKYEGGYSQFLGKKGIQLTGTPAGMKGKTLGVQQGTIQEKYAKDVFGKAGAKVRSYSTPANALLDLNAGRVDAIMVEIGVGTEFLKGPGGNKLSLFGPKFNDVKYFGTGSGIAMRKADQALLQKVNTALAAILKNGTYKKINDRYFDYNQYD</sequence>
<dbReference type="Gene3D" id="3.40.190.10">
    <property type="entry name" value="Periplasmic binding protein-like II"/>
    <property type="match status" value="2"/>
</dbReference>
<dbReference type="PANTHER" id="PTHR35936">
    <property type="entry name" value="MEMBRANE-BOUND LYTIC MUREIN TRANSGLYCOSYLASE F"/>
    <property type="match status" value="1"/>
</dbReference>
<name>A0A845BP29_9NEIS</name>
<dbReference type="InterPro" id="IPR001638">
    <property type="entry name" value="Solute-binding_3/MltF_N"/>
</dbReference>
<accession>A0A845BP29</accession>
<protein>
    <submittedName>
        <fullName evidence="3">Transporter substrate-binding domain-containing protein</fullName>
    </submittedName>
</protein>
<gene>
    <name evidence="3" type="ORF">GQF02_14600</name>
</gene>